<evidence type="ECO:0000313" key="2">
    <source>
        <dbReference type="Proteomes" id="UP001187734"/>
    </source>
</evidence>
<sequence length="194" mass="21367">MSSISIRETPAQRDSYPCMTCFRSALGASADMLAKAKPTDDIRKSIKPTCFFKDAGKTQCTLCLAYEMNCTLAPAMLEGDWICLTEILEWVDHVLAAHLSAANRHALVLAVHRLCVTFDAVITAHCKEFGLPLSPYGKPDPKAFNTYESAVTARRGVKAQLFPAHSRGSPVQNWSRWNRAQLLYLTSGDAGWTA</sequence>
<dbReference type="EMBL" id="ONZP01000381">
    <property type="protein sequence ID" value="SPJ83622.1"/>
    <property type="molecule type" value="Genomic_DNA"/>
</dbReference>
<gene>
    <name evidence="1" type="ORF">FTOL_10138</name>
</gene>
<keyword evidence="2" id="KW-1185">Reference proteome</keyword>
<protein>
    <submittedName>
        <fullName evidence="1">Uncharacterized protein</fullName>
    </submittedName>
</protein>
<comment type="caution">
    <text evidence="1">The sequence shown here is derived from an EMBL/GenBank/DDBJ whole genome shotgun (WGS) entry which is preliminary data.</text>
</comment>
<accession>A0AAE8MFS1</accession>
<dbReference type="AlphaFoldDB" id="A0AAE8MFS1"/>
<evidence type="ECO:0000313" key="1">
    <source>
        <dbReference type="EMBL" id="SPJ83622.1"/>
    </source>
</evidence>
<organism evidence="1 2">
    <name type="scientific">Fusarium torulosum</name>
    <dbReference type="NCBI Taxonomy" id="33205"/>
    <lineage>
        <taxon>Eukaryota</taxon>
        <taxon>Fungi</taxon>
        <taxon>Dikarya</taxon>
        <taxon>Ascomycota</taxon>
        <taxon>Pezizomycotina</taxon>
        <taxon>Sordariomycetes</taxon>
        <taxon>Hypocreomycetidae</taxon>
        <taxon>Hypocreales</taxon>
        <taxon>Nectriaceae</taxon>
        <taxon>Fusarium</taxon>
    </lineage>
</organism>
<proteinExistence type="predicted"/>
<dbReference type="Proteomes" id="UP001187734">
    <property type="component" value="Unassembled WGS sequence"/>
</dbReference>
<name>A0AAE8MFS1_9HYPO</name>
<reference evidence="1" key="1">
    <citation type="submission" date="2018-03" db="EMBL/GenBank/DDBJ databases">
        <authorList>
            <person name="Guldener U."/>
        </authorList>
    </citation>
    <scope>NUCLEOTIDE SEQUENCE</scope>
</reference>